<feature type="non-terminal residue" evidence="1">
    <location>
        <position position="1"/>
    </location>
</feature>
<evidence type="ECO:0000313" key="2">
    <source>
        <dbReference type="Proteomes" id="UP001159428"/>
    </source>
</evidence>
<evidence type="ECO:0000313" key="1">
    <source>
        <dbReference type="EMBL" id="CAH3036314.1"/>
    </source>
</evidence>
<gene>
    <name evidence="1" type="ORF">PMEA_00016779</name>
</gene>
<name>A0AAU9VQ46_9CNID</name>
<proteinExistence type="predicted"/>
<sequence>ITRELTSTYKCGRPCCGTIFVLKSCIKKFFNPGKNERPLSVKDLKFLKILGDKIHKQENKYYEMLLPLRLEVEHPNNSLPCDLHDLSFM</sequence>
<dbReference type="AlphaFoldDB" id="A0AAU9VQ46"/>
<dbReference type="EMBL" id="CALNXJ010000003">
    <property type="protein sequence ID" value="CAH3036314.1"/>
    <property type="molecule type" value="Genomic_DNA"/>
</dbReference>
<organism evidence="1 2">
    <name type="scientific">Pocillopora meandrina</name>
    <dbReference type="NCBI Taxonomy" id="46732"/>
    <lineage>
        <taxon>Eukaryota</taxon>
        <taxon>Metazoa</taxon>
        <taxon>Cnidaria</taxon>
        <taxon>Anthozoa</taxon>
        <taxon>Hexacorallia</taxon>
        <taxon>Scleractinia</taxon>
        <taxon>Astrocoeniina</taxon>
        <taxon>Pocilloporidae</taxon>
        <taxon>Pocillopora</taxon>
    </lineage>
</organism>
<reference evidence="1 2" key="1">
    <citation type="submission" date="2022-05" db="EMBL/GenBank/DDBJ databases">
        <authorList>
            <consortium name="Genoscope - CEA"/>
            <person name="William W."/>
        </authorList>
    </citation>
    <scope>NUCLEOTIDE SEQUENCE [LARGE SCALE GENOMIC DNA]</scope>
</reference>
<keyword evidence="2" id="KW-1185">Reference proteome</keyword>
<protein>
    <submittedName>
        <fullName evidence="1">Uncharacterized protein</fullName>
    </submittedName>
</protein>
<dbReference type="Proteomes" id="UP001159428">
    <property type="component" value="Unassembled WGS sequence"/>
</dbReference>
<comment type="caution">
    <text evidence="1">The sequence shown here is derived from an EMBL/GenBank/DDBJ whole genome shotgun (WGS) entry which is preliminary data.</text>
</comment>
<accession>A0AAU9VQ46</accession>